<dbReference type="OrthoDB" id="9814103at2"/>
<dbReference type="PATRIC" id="fig|1548749.3.peg.1508"/>
<comment type="caution">
    <text evidence="1">The sequence shown here is derived from an EMBL/GenBank/DDBJ whole genome shotgun (WGS) entry which is preliminary data.</text>
</comment>
<name>A0A137RJ61_9FLAO</name>
<dbReference type="Proteomes" id="UP000070138">
    <property type="component" value="Unassembled WGS sequence"/>
</dbReference>
<dbReference type="SUPFAM" id="SSF109854">
    <property type="entry name" value="DinB/YfiT-like putative metalloenzymes"/>
    <property type="match status" value="1"/>
</dbReference>
<dbReference type="AlphaFoldDB" id="A0A137RJ61"/>
<reference evidence="2" key="1">
    <citation type="submission" date="2014-10" db="EMBL/GenBank/DDBJ databases">
        <title>Genome sequencing of Vitellibacter sp. D-24.</title>
        <authorList>
            <person name="Thevarajoo S."/>
            <person name="Selvaratnam C."/>
            <person name="Goh K.M."/>
            <person name="Chong C.S."/>
        </authorList>
    </citation>
    <scope>NUCLEOTIDE SEQUENCE [LARGE SCALE GENOMIC DNA]</scope>
    <source>
        <strain evidence="2">D-24</strain>
    </source>
</reference>
<dbReference type="STRING" id="1548749.LS48_07135"/>
<evidence type="ECO:0008006" key="3">
    <source>
        <dbReference type="Google" id="ProtNLM"/>
    </source>
</evidence>
<dbReference type="EMBL" id="JRWG01000003">
    <property type="protein sequence ID" value="KXO00228.1"/>
    <property type="molecule type" value="Genomic_DNA"/>
</dbReference>
<protein>
    <recommendedName>
        <fullName evidence="3">DUF1572 domain-containing protein</fullName>
    </recommendedName>
</protein>
<evidence type="ECO:0000313" key="2">
    <source>
        <dbReference type="Proteomes" id="UP000070138"/>
    </source>
</evidence>
<sequence length="156" mass="18110">MKTSSQLAERFREVLLDGKWIANTNFKESLSNINWQQATQKTGSLNTIAALTFHVNYYIAGLCNFFESGKLEIHDKYSFTFAPINSAEAWDVLRESLFENSEKFAKFIESFSDEKLNEIFADEKYGTYQRNIEGMIEHCYYHLGQISLLKKLTADY</sequence>
<accession>A0A137RJ61</accession>
<gene>
    <name evidence="1" type="ORF">LS48_07135</name>
</gene>
<organism evidence="1 2">
    <name type="scientific">Aequorivita aquimaris</name>
    <dbReference type="NCBI Taxonomy" id="1548749"/>
    <lineage>
        <taxon>Bacteria</taxon>
        <taxon>Pseudomonadati</taxon>
        <taxon>Bacteroidota</taxon>
        <taxon>Flavobacteriia</taxon>
        <taxon>Flavobacteriales</taxon>
        <taxon>Flavobacteriaceae</taxon>
        <taxon>Aequorivita</taxon>
    </lineage>
</organism>
<reference evidence="1 2" key="2">
    <citation type="journal article" date="2016" name="Int. J. Syst. Evol. Microbiol.">
        <title>Vitellibacter aquimaris sp. nov., a marine bacterium isolated from seawater.</title>
        <authorList>
            <person name="Thevarajoo S."/>
            <person name="Selvaratnam C."/>
            <person name="Goh K.M."/>
            <person name="Hong K.W."/>
            <person name="Chan X.Y."/>
            <person name="Chan K.G."/>
            <person name="Chong C.S."/>
        </authorList>
    </citation>
    <scope>NUCLEOTIDE SEQUENCE [LARGE SCALE GENOMIC DNA]</scope>
    <source>
        <strain evidence="1 2">D-24</strain>
    </source>
</reference>
<proteinExistence type="predicted"/>
<dbReference type="Gene3D" id="1.20.120.450">
    <property type="entry name" value="dinb family like domain"/>
    <property type="match status" value="1"/>
</dbReference>
<dbReference type="InterPro" id="IPR034660">
    <property type="entry name" value="DinB/YfiT-like"/>
</dbReference>
<evidence type="ECO:0000313" key="1">
    <source>
        <dbReference type="EMBL" id="KXO00228.1"/>
    </source>
</evidence>
<keyword evidence="2" id="KW-1185">Reference proteome</keyword>
<dbReference type="RefSeq" id="WP_062621416.1">
    <property type="nucleotide sequence ID" value="NZ_JRWG01000003.1"/>
</dbReference>